<proteinExistence type="predicted"/>
<dbReference type="RefSeq" id="WP_135433045.1">
    <property type="nucleotide sequence ID" value="NZ_SRLA01000002.1"/>
</dbReference>
<name>A0A4Z0P5Z9_9BACT</name>
<dbReference type="Pfam" id="PF19666">
    <property type="entry name" value="DUF6169"/>
    <property type="match status" value="1"/>
</dbReference>
<evidence type="ECO:0000313" key="2">
    <source>
        <dbReference type="Proteomes" id="UP000298337"/>
    </source>
</evidence>
<dbReference type="OrthoDB" id="955741at2"/>
<accession>A0A4Z0P5Z9</accession>
<evidence type="ECO:0000313" key="1">
    <source>
        <dbReference type="EMBL" id="TGE07711.1"/>
    </source>
</evidence>
<dbReference type="AlphaFoldDB" id="A0A4Z0P5Z9"/>
<keyword evidence="2" id="KW-1185">Reference proteome</keyword>
<reference evidence="1 2" key="1">
    <citation type="submission" date="2019-04" db="EMBL/GenBank/DDBJ databases">
        <authorList>
            <person name="Feng G."/>
            <person name="Zhang J."/>
            <person name="Zhu H."/>
        </authorList>
    </citation>
    <scope>NUCLEOTIDE SEQUENCE [LARGE SCALE GENOMIC DNA]</scope>
    <source>
        <strain evidence="1 2">92R-1</strain>
    </source>
</reference>
<protein>
    <submittedName>
        <fullName evidence="1">Uncharacterized protein</fullName>
    </submittedName>
</protein>
<dbReference type="Proteomes" id="UP000298337">
    <property type="component" value="Unassembled WGS sequence"/>
</dbReference>
<sequence>MPQPYSITDKQGIAYFTADNQAIYKALFLQVSFSGEPQLEGFIVDFSFDRDITNCPDTTRRAKDGSFKKRVGNKDERIQATVKQIVSSFFESNPYHVVYFTCESIDSKHRGRIHMFEEWYREHQDTFTKVPFIIPGGIVDEEITPDTYGGAIFMKSHPLHELIYNFVNSEVLVYTSSKSMMFNS</sequence>
<gene>
    <name evidence="1" type="ORF">EU556_08125</name>
</gene>
<dbReference type="InterPro" id="IPR046167">
    <property type="entry name" value="DUF6169"/>
</dbReference>
<comment type="caution">
    <text evidence="1">The sequence shown here is derived from an EMBL/GenBank/DDBJ whole genome shotgun (WGS) entry which is preliminary data.</text>
</comment>
<dbReference type="EMBL" id="SRLA01000002">
    <property type="protein sequence ID" value="TGE07711.1"/>
    <property type="molecule type" value="Genomic_DNA"/>
</dbReference>
<organism evidence="1 2">
    <name type="scientific">Hymenobacter fodinae</name>
    <dbReference type="NCBI Taxonomy" id="2510796"/>
    <lineage>
        <taxon>Bacteria</taxon>
        <taxon>Pseudomonadati</taxon>
        <taxon>Bacteroidota</taxon>
        <taxon>Cytophagia</taxon>
        <taxon>Cytophagales</taxon>
        <taxon>Hymenobacteraceae</taxon>
        <taxon>Hymenobacter</taxon>
    </lineage>
</organism>